<dbReference type="GO" id="GO:0015344">
    <property type="term" value="F:siderophore uptake transmembrane transporter activity"/>
    <property type="evidence" value="ECO:0007669"/>
    <property type="project" value="TreeGrafter"/>
</dbReference>
<keyword evidence="5 12" id="KW-0812">Transmembrane</keyword>
<evidence type="ECO:0000256" key="6">
    <source>
        <dbReference type="ARBA" id="ARBA00022729"/>
    </source>
</evidence>
<keyword evidence="4" id="KW-0410">Iron transport</keyword>
<evidence type="ECO:0000256" key="3">
    <source>
        <dbReference type="ARBA" id="ARBA00022452"/>
    </source>
</evidence>
<evidence type="ECO:0000256" key="13">
    <source>
        <dbReference type="RuleBase" id="RU003357"/>
    </source>
</evidence>
<dbReference type="InterPro" id="IPR012910">
    <property type="entry name" value="Plug_dom"/>
</dbReference>
<keyword evidence="10 12" id="KW-0472">Membrane</keyword>
<dbReference type="Gene3D" id="2.40.170.20">
    <property type="entry name" value="TonB-dependent receptor, beta-barrel domain"/>
    <property type="match status" value="1"/>
</dbReference>
<sequence>MTQSRFRLTALASALLVTSVAQPALAGVLEEVVVTGTPKKGVSKFDATVSINTLSEEQITQLAPRSAAEVLRTIPGIRSESSAGEGNTNIAVRGVPVAAGGSKFVQLQEDGMPIMQFGDIVVGTADQFLRIDSSVRTVEALKGSTAATATSNAPAGIINFISKTGEDEGGSVSIATGLDYDNFRTDFEYGGPINDEWRFHVGGFYREGEGAREVDFNASKGGQIKANLTREFDGGYVRFYAKYLNDSVPTYLPMPMTGSQGSISGFDAGTSSNISNDLRNVLTTGGVSGVRRSGIDDGNHSEAKSFGMDFVFDIAEDLTVSERFRYNQNSGTFFGAFSAAIGSTSDLESLSTMLAGTGADGLAYVSGANAGVELSAEDVASLNGNGLLQNIRTFDNELESLDNFTNDLRLTKFFDNINVTLGYYKATQEIDVDWFWQTYVQDVSDQARLMDVYAGGNRLTQNGQLAYGSPDWGNCCTRDTYLEADLDAFYLSVNAELTERLTVDASVRYDTGDANGHYAFGTTLADDINNDGTSVGQLAETSVTYIDQAQLTSSKFDYDWDYWSYSLAANYLVTDYLAVFGSVSQGSRVNADRLGDGGYLLNGTAASGSVENELTSYELGVKWDSEYYSLFSTLFYVETDDVNSEATNPNGSTRVRGYESLGLELEGTAQFGDLLLRGSLTWTDAEIVSSNDPSLIGNTPRRQADFVWSLSPSYVFGEHVVGATVIGTTDAYDQDDNTYEMDGYVYANLFADFALAESLHLILTVNNVTDEVGLTEKEGGSTVIDGTEYIRARSIAGRTTELKLKYTF</sequence>
<evidence type="ECO:0000256" key="9">
    <source>
        <dbReference type="ARBA" id="ARBA00023077"/>
    </source>
</evidence>
<keyword evidence="11 12" id="KW-0998">Cell outer membrane</keyword>
<evidence type="ECO:0000259" key="16">
    <source>
        <dbReference type="Pfam" id="PF07715"/>
    </source>
</evidence>
<evidence type="ECO:0000256" key="5">
    <source>
        <dbReference type="ARBA" id="ARBA00022692"/>
    </source>
</evidence>
<evidence type="ECO:0000256" key="10">
    <source>
        <dbReference type="ARBA" id="ARBA00023136"/>
    </source>
</evidence>
<dbReference type="InterPro" id="IPR036942">
    <property type="entry name" value="Beta-barrel_TonB_sf"/>
</dbReference>
<dbReference type="InterPro" id="IPR000531">
    <property type="entry name" value="Beta-barrel_TonB"/>
</dbReference>
<evidence type="ECO:0000256" key="4">
    <source>
        <dbReference type="ARBA" id="ARBA00022496"/>
    </source>
</evidence>
<keyword evidence="7" id="KW-0408">Iron</keyword>
<name>A0A9E5MLD4_9GAMM</name>
<comment type="subcellular location">
    <subcellularLocation>
        <location evidence="1 12">Cell outer membrane</location>
        <topology evidence="1 12">Multi-pass membrane protein</topology>
    </subcellularLocation>
</comment>
<feature type="signal peptide" evidence="14">
    <location>
        <begin position="1"/>
        <end position="26"/>
    </location>
</feature>
<dbReference type="AlphaFoldDB" id="A0A9E5MLD4"/>
<dbReference type="Pfam" id="PF00593">
    <property type="entry name" value="TonB_dep_Rec_b-barrel"/>
    <property type="match status" value="1"/>
</dbReference>
<evidence type="ECO:0000313" key="18">
    <source>
        <dbReference type="Proteomes" id="UP000787472"/>
    </source>
</evidence>
<evidence type="ECO:0000256" key="12">
    <source>
        <dbReference type="PROSITE-ProRule" id="PRU01360"/>
    </source>
</evidence>
<dbReference type="InterPro" id="IPR037066">
    <property type="entry name" value="Plug_dom_sf"/>
</dbReference>
<organism evidence="17 18">
    <name type="scientific">Pseudomaricurvus hydrocarbonicus</name>
    <dbReference type="NCBI Taxonomy" id="1470433"/>
    <lineage>
        <taxon>Bacteria</taxon>
        <taxon>Pseudomonadati</taxon>
        <taxon>Pseudomonadota</taxon>
        <taxon>Gammaproteobacteria</taxon>
        <taxon>Cellvibrionales</taxon>
        <taxon>Cellvibrionaceae</taxon>
        <taxon>Pseudomaricurvus</taxon>
    </lineage>
</organism>
<dbReference type="GO" id="GO:0009279">
    <property type="term" value="C:cell outer membrane"/>
    <property type="evidence" value="ECO:0007669"/>
    <property type="project" value="UniProtKB-SubCell"/>
</dbReference>
<dbReference type="PROSITE" id="PS52016">
    <property type="entry name" value="TONB_DEPENDENT_REC_3"/>
    <property type="match status" value="1"/>
</dbReference>
<keyword evidence="17" id="KW-0675">Receptor</keyword>
<protein>
    <submittedName>
        <fullName evidence="17">TonB-dependent receptor</fullName>
    </submittedName>
</protein>
<keyword evidence="9 13" id="KW-0798">TonB box</keyword>
<feature type="domain" description="TonB-dependent receptor-like beta-barrel" evidence="15">
    <location>
        <begin position="280"/>
        <end position="768"/>
    </location>
</feature>
<keyword evidence="8" id="KW-0406">Ion transport</keyword>
<gene>
    <name evidence="17" type="ORF">G8770_01895</name>
</gene>
<keyword evidence="6 14" id="KW-0732">Signal</keyword>
<keyword evidence="2 12" id="KW-0813">Transport</keyword>
<dbReference type="EMBL" id="JAAONZ010000001">
    <property type="protein sequence ID" value="NHO64298.1"/>
    <property type="molecule type" value="Genomic_DNA"/>
</dbReference>
<evidence type="ECO:0000256" key="1">
    <source>
        <dbReference type="ARBA" id="ARBA00004571"/>
    </source>
</evidence>
<feature type="domain" description="TonB-dependent receptor plug" evidence="16">
    <location>
        <begin position="44"/>
        <end position="157"/>
    </location>
</feature>
<dbReference type="SUPFAM" id="SSF56935">
    <property type="entry name" value="Porins"/>
    <property type="match status" value="1"/>
</dbReference>
<dbReference type="Proteomes" id="UP000787472">
    <property type="component" value="Unassembled WGS sequence"/>
</dbReference>
<evidence type="ECO:0000256" key="7">
    <source>
        <dbReference type="ARBA" id="ARBA00023004"/>
    </source>
</evidence>
<proteinExistence type="inferred from homology"/>
<dbReference type="PANTHER" id="PTHR32552">
    <property type="entry name" value="FERRICHROME IRON RECEPTOR-RELATED"/>
    <property type="match status" value="1"/>
</dbReference>
<dbReference type="Gene3D" id="2.170.130.10">
    <property type="entry name" value="TonB-dependent receptor, plug domain"/>
    <property type="match status" value="1"/>
</dbReference>
<accession>A0A9E5MLD4</accession>
<evidence type="ECO:0000256" key="11">
    <source>
        <dbReference type="ARBA" id="ARBA00023237"/>
    </source>
</evidence>
<keyword evidence="3 12" id="KW-1134">Transmembrane beta strand</keyword>
<evidence type="ECO:0000259" key="15">
    <source>
        <dbReference type="Pfam" id="PF00593"/>
    </source>
</evidence>
<evidence type="ECO:0000256" key="14">
    <source>
        <dbReference type="SAM" id="SignalP"/>
    </source>
</evidence>
<feature type="chain" id="PRO_5038385607" evidence="14">
    <location>
        <begin position="27"/>
        <end position="808"/>
    </location>
</feature>
<dbReference type="RefSeq" id="WP_167181184.1">
    <property type="nucleotide sequence ID" value="NZ_JAAONZ010000001.1"/>
</dbReference>
<evidence type="ECO:0000313" key="17">
    <source>
        <dbReference type="EMBL" id="NHO64298.1"/>
    </source>
</evidence>
<keyword evidence="18" id="KW-1185">Reference proteome</keyword>
<evidence type="ECO:0000256" key="2">
    <source>
        <dbReference type="ARBA" id="ARBA00022448"/>
    </source>
</evidence>
<evidence type="ECO:0000256" key="8">
    <source>
        <dbReference type="ARBA" id="ARBA00023065"/>
    </source>
</evidence>
<dbReference type="InterPro" id="IPR039426">
    <property type="entry name" value="TonB-dep_rcpt-like"/>
</dbReference>
<dbReference type="Pfam" id="PF07715">
    <property type="entry name" value="Plug"/>
    <property type="match status" value="1"/>
</dbReference>
<comment type="similarity">
    <text evidence="12 13">Belongs to the TonB-dependent receptor family.</text>
</comment>
<dbReference type="PANTHER" id="PTHR32552:SF89">
    <property type="entry name" value="CATECHOLATE SIDEROPHORE RECEPTOR FIU"/>
    <property type="match status" value="1"/>
</dbReference>
<comment type="caution">
    <text evidence="17">The sequence shown here is derived from an EMBL/GenBank/DDBJ whole genome shotgun (WGS) entry which is preliminary data.</text>
</comment>
<reference evidence="17" key="1">
    <citation type="submission" date="2020-03" db="EMBL/GenBank/DDBJ databases">
        <authorList>
            <person name="Guo F."/>
        </authorList>
    </citation>
    <scope>NUCLEOTIDE SEQUENCE</scope>
    <source>
        <strain evidence="17">JCM 30134</strain>
    </source>
</reference>